<reference evidence="2" key="2">
    <citation type="submission" date="2020-09" db="EMBL/GenBank/DDBJ databases">
        <authorList>
            <person name="Sun Q."/>
            <person name="Ohkuma M."/>
        </authorList>
    </citation>
    <scope>NUCLEOTIDE SEQUENCE</scope>
    <source>
        <strain evidence="2">JCM 4637</strain>
    </source>
</reference>
<proteinExistence type="predicted"/>
<dbReference type="RefSeq" id="WP_189823191.1">
    <property type="nucleotide sequence ID" value="NZ_BMVC01000003.1"/>
</dbReference>
<dbReference type="CDD" id="cd20739">
    <property type="entry name" value="PoNe_DUF637"/>
    <property type="match status" value="1"/>
</dbReference>
<dbReference type="Proteomes" id="UP000638353">
    <property type="component" value="Unassembled WGS sequence"/>
</dbReference>
<evidence type="ECO:0008006" key="4">
    <source>
        <dbReference type="Google" id="ProtNLM"/>
    </source>
</evidence>
<feature type="compositionally biased region" description="Gly residues" evidence="1">
    <location>
        <begin position="590"/>
        <end position="605"/>
    </location>
</feature>
<gene>
    <name evidence="2" type="ORF">GCM10010334_20520</name>
</gene>
<reference evidence="2" key="1">
    <citation type="journal article" date="2014" name="Int. J. Syst. Evol. Microbiol.">
        <title>Complete genome sequence of Corynebacterium casei LMG S-19264T (=DSM 44701T), isolated from a smear-ripened cheese.</title>
        <authorList>
            <consortium name="US DOE Joint Genome Institute (JGI-PGF)"/>
            <person name="Walter F."/>
            <person name="Albersmeier A."/>
            <person name="Kalinowski J."/>
            <person name="Ruckert C."/>
        </authorList>
    </citation>
    <scope>NUCLEOTIDE SEQUENCE</scope>
    <source>
        <strain evidence="2">JCM 4637</strain>
    </source>
</reference>
<evidence type="ECO:0000313" key="2">
    <source>
        <dbReference type="EMBL" id="GHC88087.1"/>
    </source>
</evidence>
<feature type="compositionally biased region" description="Polar residues" evidence="1">
    <location>
        <begin position="473"/>
        <end position="488"/>
    </location>
</feature>
<evidence type="ECO:0000256" key="1">
    <source>
        <dbReference type="SAM" id="MobiDB-lite"/>
    </source>
</evidence>
<feature type="compositionally biased region" description="Gly residues" evidence="1">
    <location>
        <begin position="544"/>
        <end position="556"/>
    </location>
</feature>
<protein>
    <recommendedName>
        <fullName evidence="4">Protein phosphatase</fullName>
    </recommendedName>
</protein>
<evidence type="ECO:0000313" key="3">
    <source>
        <dbReference type="Proteomes" id="UP000638353"/>
    </source>
</evidence>
<feature type="compositionally biased region" description="Basic and acidic residues" evidence="1">
    <location>
        <begin position="492"/>
        <end position="504"/>
    </location>
</feature>
<dbReference type="InterPro" id="IPR049762">
    <property type="entry name" value="PoNe_dom"/>
</dbReference>
<sequence length="928" mass="96846">MSDSTPVSPSGIPQFTGNLATLERQVTALRKDGTQLAAQGKSTHTAFQGLSAYYQAPEADRLFATTAPVSTTAHDIGTDLGTVADALDTYATAVRPLAKRLAELKADAQAFANAAAADDTWREDGDKVEENNDRRDEIARTLEAFWTAEIECHSKIVNLVGGETYKLNDGSKSDHLYGYRADDLKGAKGLPWGDPVVESVRWYQSYEYVADFATGVVVDGVWGTVKGLGTLVGVDGWDKAGEAWTGLAKLATGIAMIVVPAGAIVPALVGGDTTRKWLMDSQTALKETGKALVAWDQWGSNPGRAAGAVTFNVVTTVFTGGVGAGVSGAGKAGAVAKALSVAGKAGRIIDPATYVFKAGVYGGTKIRDLFAGFKDLGRADAALPPGVIELPEGTLRNADGTVTLPADATPPKGAVEQPNGTYTLTDDAVPAGSIKATDGSDAYLTPKGDVVNGKGEVLSEAENAPVDVVDNAATRTDTPAATSRTEPTGDTARADAPEVPDPERVLVSVGADTTRAVPEGSGQLGDTARTGGNVPDHPPRMGHDGTGGGGGTGGTSPGDTLTRGGARDLAGNGAGDLPRGGATGPDAPGGPHGDGPGGGGPGGGYPDDLSRADDAAPDGAADLSRNAENQPDDGAATGDRSGTAERRLTPAELKALQDKHVWLANNDPAWRRAHYHTDGHRVSRQAKVDGVHLPILRKLDDGTFVAKSEIPHGPTEFKYDRKPLAPSTADARHLPKLHELAKGRRLSLELTNAELALKSENPPAAAHSDLVSAREDYVEHFKDTPNNSQHAERLGEGAARLHAIPTLFKDAEWIDLPKTANGADALDALYKLKSDGSYLVVEEKGPAATLNPPRHGAGPAAGMMVQQGTHPYLQTIFQKMWDRGGAERLLADDLFDALENKRVKYVLVTAREKNGSYDGAVLDHLKIY</sequence>
<accession>A0A918WVR7</accession>
<dbReference type="AlphaFoldDB" id="A0A918WVR7"/>
<feature type="region of interest" description="Disordered" evidence="1">
    <location>
        <begin position="471"/>
        <end position="645"/>
    </location>
</feature>
<name>A0A918WVR7_9ACTN</name>
<dbReference type="EMBL" id="BMVC01000003">
    <property type="protein sequence ID" value="GHC88087.1"/>
    <property type="molecule type" value="Genomic_DNA"/>
</dbReference>
<organism evidence="2 3">
    <name type="scientific">Streptomyces finlayi</name>
    <dbReference type="NCBI Taxonomy" id="67296"/>
    <lineage>
        <taxon>Bacteria</taxon>
        <taxon>Bacillati</taxon>
        <taxon>Actinomycetota</taxon>
        <taxon>Actinomycetes</taxon>
        <taxon>Kitasatosporales</taxon>
        <taxon>Streptomycetaceae</taxon>
        <taxon>Streptomyces</taxon>
    </lineage>
</organism>
<comment type="caution">
    <text evidence="2">The sequence shown here is derived from an EMBL/GenBank/DDBJ whole genome shotgun (WGS) entry which is preliminary data.</text>
</comment>